<dbReference type="EMBL" id="BAAAQB010000025">
    <property type="protein sequence ID" value="GAA2132361.1"/>
    <property type="molecule type" value="Genomic_DNA"/>
</dbReference>
<keyword evidence="3" id="KW-1185">Reference proteome</keyword>
<comment type="caution">
    <text evidence="2">The sequence shown here is derived from an EMBL/GenBank/DDBJ whole genome shotgun (WGS) entry which is preliminary data.</text>
</comment>
<evidence type="ECO:0000259" key="1">
    <source>
        <dbReference type="Pfam" id="PF19493"/>
    </source>
</evidence>
<name>A0ABN2YW57_9MICC</name>
<feature type="domain" description="Trypsin-co-occurring" evidence="1">
    <location>
        <begin position="11"/>
        <end position="100"/>
    </location>
</feature>
<evidence type="ECO:0000313" key="2">
    <source>
        <dbReference type="EMBL" id="GAA2132361.1"/>
    </source>
</evidence>
<sequence>MTEILRYEVGSGTVLVEVEDNSFGVERPSRNEQGILDAGRRLEDALSAVRPAANAAAEVMKELGPEHLELQFGVKLAGEAGAIVAKNSAEAHFVIRMSFTKAPVAALAPEEEIML</sequence>
<dbReference type="NCBIfam" id="NF041216">
    <property type="entry name" value="CU044_2847_fam"/>
    <property type="match status" value="1"/>
</dbReference>
<dbReference type="Pfam" id="PF19493">
    <property type="entry name" value="Trypco1"/>
    <property type="match status" value="1"/>
</dbReference>
<accession>A0ABN2YW57</accession>
<reference evidence="2 3" key="1">
    <citation type="journal article" date="2019" name="Int. J. Syst. Evol. Microbiol.">
        <title>The Global Catalogue of Microorganisms (GCM) 10K type strain sequencing project: providing services to taxonomists for standard genome sequencing and annotation.</title>
        <authorList>
            <consortium name="The Broad Institute Genomics Platform"/>
            <consortium name="The Broad Institute Genome Sequencing Center for Infectious Disease"/>
            <person name="Wu L."/>
            <person name="Ma J."/>
        </authorList>
    </citation>
    <scope>NUCLEOTIDE SEQUENCE [LARGE SCALE GENOMIC DNA]</scope>
    <source>
        <strain evidence="2 3">JCM 15921</strain>
    </source>
</reference>
<dbReference type="InterPro" id="IPR045794">
    <property type="entry name" value="Trypco1"/>
</dbReference>
<protein>
    <recommendedName>
        <fullName evidence="1">Trypsin-co-occurring domain-containing protein</fullName>
    </recommendedName>
</protein>
<dbReference type="Proteomes" id="UP001500102">
    <property type="component" value="Unassembled WGS sequence"/>
</dbReference>
<evidence type="ECO:0000313" key="3">
    <source>
        <dbReference type="Proteomes" id="UP001500102"/>
    </source>
</evidence>
<gene>
    <name evidence="2" type="ORF">GCM10009825_14370</name>
</gene>
<proteinExistence type="predicted"/>
<organism evidence="2 3">
    <name type="scientific">Arthrobacter humicola</name>
    <dbReference type="NCBI Taxonomy" id="409291"/>
    <lineage>
        <taxon>Bacteria</taxon>
        <taxon>Bacillati</taxon>
        <taxon>Actinomycetota</taxon>
        <taxon>Actinomycetes</taxon>
        <taxon>Micrococcales</taxon>
        <taxon>Micrococcaceae</taxon>
        <taxon>Arthrobacter</taxon>
    </lineage>
</organism>
<dbReference type="RefSeq" id="WP_344363812.1">
    <property type="nucleotide sequence ID" value="NZ_BAAAQB010000025.1"/>
</dbReference>